<name>A0A2P2KD11_RHIMU</name>
<accession>A0A2P2KD11</accession>
<dbReference type="EMBL" id="GGEC01023057">
    <property type="protein sequence ID" value="MBX03541.1"/>
    <property type="molecule type" value="Transcribed_RNA"/>
</dbReference>
<protein>
    <submittedName>
        <fullName evidence="1">Uncharacterized protein</fullName>
    </submittedName>
</protein>
<dbReference type="AlphaFoldDB" id="A0A2P2KD11"/>
<reference evidence="1" key="1">
    <citation type="submission" date="2018-02" db="EMBL/GenBank/DDBJ databases">
        <title>Rhizophora mucronata_Transcriptome.</title>
        <authorList>
            <person name="Meera S.P."/>
            <person name="Sreeshan A."/>
            <person name="Augustine A."/>
        </authorList>
    </citation>
    <scope>NUCLEOTIDE SEQUENCE</scope>
    <source>
        <tissue evidence="1">Leaf</tissue>
    </source>
</reference>
<evidence type="ECO:0000313" key="1">
    <source>
        <dbReference type="EMBL" id="MBX03541.1"/>
    </source>
</evidence>
<proteinExistence type="predicted"/>
<sequence>MLSGALCAQPLFRCRGEFGALKRPPRPSWAPRGCRVCRRGTIRRPLRYKKVDLAGKKRTLQLSMR</sequence>
<organism evidence="1">
    <name type="scientific">Rhizophora mucronata</name>
    <name type="common">Asiatic mangrove</name>
    <dbReference type="NCBI Taxonomy" id="61149"/>
    <lineage>
        <taxon>Eukaryota</taxon>
        <taxon>Viridiplantae</taxon>
        <taxon>Streptophyta</taxon>
        <taxon>Embryophyta</taxon>
        <taxon>Tracheophyta</taxon>
        <taxon>Spermatophyta</taxon>
        <taxon>Magnoliopsida</taxon>
        <taxon>eudicotyledons</taxon>
        <taxon>Gunneridae</taxon>
        <taxon>Pentapetalae</taxon>
        <taxon>rosids</taxon>
        <taxon>fabids</taxon>
        <taxon>Malpighiales</taxon>
        <taxon>Rhizophoraceae</taxon>
        <taxon>Rhizophora</taxon>
    </lineage>
</organism>